<name>A0AAE1E0B8_9GAST</name>
<dbReference type="EMBL" id="JAWDGP010001651">
    <property type="protein sequence ID" value="KAK3789584.1"/>
    <property type="molecule type" value="Genomic_DNA"/>
</dbReference>
<protein>
    <submittedName>
        <fullName evidence="2">Uncharacterized protein</fullName>
    </submittedName>
</protein>
<dbReference type="Proteomes" id="UP001283361">
    <property type="component" value="Unassembled WGS sequence"/>
</dbReference>
<gene>
    <name evidence="2" type="ORF">RRG08_016262</name>
</gene>
<sequence>MGSVHTVKTPDSHFAQRLPSKGAGLGPIRSVVYCKAMDGAWVGSGRVGSGLCQRFNCHYLATAASLRRL</sequence>
<proteinExistence type="predicted"/>
<organism evidence="2 3">
    <name type="scientific">Elysia crispata</name>
    <name type="common">lettuce slug</name>
    <dbReference type="NCBI Taxonomy" id="231223"/>
    <lineage>
        <taxon>Eukaryota</taxon>
        <taxon>Metazoa</taxon>
        <taxon>Spiralia</taxon>
        <taxon>Lophotrochozoa</taxon>
        <taxon>Mollusca</taxon>
        <taxon>Gastropoda</taxon>
        <taxon>Heterobranchia</taxon>
        <taxon>Euthyneura</taxon>
        <taxon>Panpulmonata</taxon>
        <taxon>Sacoglossa</taxon>
        <taxon>Placobranchoidea</taxon>
        <taxon>Plakobranchidae</taxon>
        <taxon>Elysia</taxon>
    </lineage>
</organism>
<accession>A0AAE1E0B8</accession>
<evidence type="ECO:0000256" key="1">
    <source>
        <dbReference type="SAM" id="MobiDB-lite"/>
    </source>
</evidence>
<evidence type="ECO:0000313" key="2">
    <source>
        <dbReference type="EMBL" id="KAK3789584.1"/>
    </source>
</evidence>
<comment type="caution">
    <text evidence="2">The sequence shown here is derived from an EMBL/GenBank/DDBJ whole genome shotgun (WGS) entry which is preliminary data.</text>
</comment>
<keyword evidence="3" id="KW-1185">Reference proteome</keyword>
<evidence type="ECO:0000313" key="3">
    <source>
        <dbReference type="Proteomes" id="UP001283361"/>
    </source>
</evidence>
<feature type="region of interest" description="Disordered" evidence="1">
    <location>
        <begin position="1"/>
        <end position="25"/>
    </location>
</feature>
<dbReference type="AlphaFoldDB" id="A0AAE1E0B8"/>
<reference evidence="2" key="1">
    <citation type="journal article" date="2023" name="G3 (Bethesda)">
        <title>A reference genome for the long-term kleptoplast-retaining sea slug Elysia crispata morphotype clarki.</title>
        <authorList>
            <person name="Eastman K.E."/>
            <person name="Pendleton A.L."/>
            <person name="Shaikh M.A."/>
            <person name="Suttiyut T."/>
            <person name="Ogas R."/>
            <person name="Tomko P."/>
            <person name="Gavelis G."/>
            <person name="Widhalm J.R."/>
            <person name="Wisecaver J.H."/>
        </authorList>
    </citation>
    <scope>NUCLEOTIDE SEQUENCE</scope>
    <source>
        <strain evidence="2">ECLA1</strain>
    </source>
</reference>